<evidence type="ECO:0008006" key="3">
    <source>
        <dbReference type="Google" id="ProtNLM"/>
    </source>
</evidence>
<proteinExistence type="predicted"/>
<gene>
    <name evidence="1" type="ORF">D915_009731</name>
</gene>
<reference evidence="1" key="1">
    <citation type="submission" date="2019-03" db="EMBL/GenBank/DDBJ databases">
        <title>Improved annotation for the trematode Fasciola hepatica.</title>
        <authorList>
            <person name="Choi Y.-J."/>
            <person name="Martin J."/>
            <person name="Mitreva M."/>
        </authorList>
    </citation>
    <scope>NUCLEOTIDE SEQUENCE [LARGE SCALE GENOMIC DNA]</scope>
</reference>
<accession>A0A4E0RRS1</accession>
<sequence length="360" mass="42009">MGDELLAGISLKELKKLPSENIRSLIKEIRDACKIITMENAMLERYMAKLNVDALQSVHELDYDITPKHGRSQHRPTPPSSERIARLTPQQLCEVAQHECEEMKKHKGNMQRDCEMIVAQCQAELEEMRIFTDEIRVQKMIFERKVCSALKDIGRKFEAHTAFTSFHRSYLRSMDTLVQNLGISNVNLQGKLKQSHKNLRDCDGEDTNLTSIDFEEIELHGKVLVAELRVLSNQCRCYKVRSNNCVVKCEALKMELLRRMEESKILRRILQQRFDVTNLILKELNEQHVVCTTTRTSIDKLKKVRSSFKTPTTHNYMKILAESKELDSQKHFMNRKLHLAKIALKRHKNMWLRVKSPTEH</sequence>
<dbReference type="EMBL" id="JXXN02006367">
    <property type="protein sequence ID" value="THD19462.1"/>
    <property type="molecule type" value="Genomic_DNA"/>
</dbReference>
<evidence type="ECO:0000313" key="1">
    <source>
        <dbReference type="EMBL" id="THD19462.1"/>
    </source>
</evidence>
<organism evidence="1 2">
    <name type="scientific">Fasciola hepatica</name>
    <name type="common">Liver fluke</name>
    <dbReference type="NCBI Taxonomy" id="6192"/>
    <lineage>
        <taxon>Eukaryota</taxon>
        <taxon>Metazoa</taxon>
        <taxon>Spiralia</taxon>
        <taxon>Lophotrochozoa</taxon>
        <taxon>Platyhelminthes</taxon>
        <taxon>Trematoda</taxon>
        <taxon>Digenea</taxon>
        <taxon>Plagiorchiida</taxon>
        <taxon>Echinostomata</taxon>
        <taxon>Echinostomatoidea</taxon>
        <taxon>Fasciolidae</taxon>
        <taxon>Fasciola</taxon>
    </lineage>
</organism>
<dbReference type="PANTHER" id="PTHR15654">
    <property type="entry name" value="COILED-COIL DOMAIN-CONTAINING PROTEIN 113-RELATED"/>
    <property type="match status" value="1"/>
</dbReference>
<dbReference type="Proteomes" id="UP000230066">
    <property type="component" value="Unassembled WGS sequence"/>
</dbReference>
<comment type="caution">
    <text evidence="1">The sequence shown here is derived from an EMBL/GenBank/DDBJ whole genome shotgun (WGS) entry which is preliminary data.</text>
</comment>
<dbReference type="InterPro" id="IPR051885">
    <property type="entry name" value="CC_CF"/>
</dbReference>
<dbReference type="GO" id="GO:0005930">
    <property type="term" value="C:axoneme"/>
    <property type="evidence" value="ECO:0007669"/>
    <property type="project" value="TreeGrafter"/>
</dbReference>
<dbReference type="PANTHER" id="PTHR15654:SF2">
    <property type="entry name" value="COILED-COIL DOMAIN-CONTAINING PROTEIN 113"/>
    <property type="match status" value="1"/>
</dbReference>
<dbReference type="GO" id="GO:0060271">
    <property type="term" value="P:cilium assembly"/>
    <property type="evidence" value="ECO:0007669"/>
    <property type="project" value="TreeGrafter"/>
</dbReference>
<evidence type="ECO:0000313" key="2">
    <source>
        <dbReference type="Proteomes" id="UP000230066"/>
    </source>
</evidence>
<keyword evidence="2" id="KW-1185">Reference proteome</keyword>
<protein>
    <recommendedName>
        <fullName evidence="3">DUF4201 domain-containing protein</fullName>
    </recommendedName>
</protein>
<name>A0A4E0RRS1_FASHE</name>
<dbReference type="AlphaFoldDB" id="A0A4E0RRS1"/>
<dbReference type="GO" id="GO:0036064">
    <property type="term" value="C:ciliary basal body"/>
    <property type="evidence" value="ECO:0007669"/>
    <property type="project" value="TreeGrafter"/>
</dbReference>